<feature type="domain" description="Peptidase S54 rhomboid" evidence="8">
    <location>
        <begin position="86"/>
        <end position="221"/>
    </location>
</feature>
<dbReference type="SUPFAM" id="SSF144091">
    <property type="entry name" value="Rhomboid-like"/>
    <property type="match status" value="1"/>
</dbReference>
<keyword evidence="5 7" id="KW-1133">Transmembrane helix</keyword>
<dbReference type="PANTHER" id="PTHR43731">
    <property type="entry name" value="RHOMBOID PROTEASE"/>
    <property type="match status" value="1"/>
</dbReference>
<evidence type="ECO:0000259" key="8">
    <source>
        <dbReference type="Pfam" id="PF01694"/>
    </source>
</evidence>
<feature type="transmembrane region" description="Helical" evidence="7">
    <location>
        <begin position="183"/>
        <end position="200"/>
    </location>
</feature>
<keyword evidence="6 7" id="KW-0472">Membrane</keyword>
<organism evidence="9">
    <name type="scientific">Synechococcus sp. SB0676_bin_10</name>
    <dbReference type="NCBI Taxonomy" id="2604869"/>
    <lineage>
        <taxon>Bacteria</taxon>
        <taxon>Bacillati</taxon>
        <taxon>Cyanobacteriota</taxon>
        <taxon>Cyanophyceae</taxon>
        <taxon>Synechococcales</taxon>
        <taxon>Synechococcaceae</taxon>
        <taxon>Synechococcus</taxon>
    </lineage>
</organism>
<evidence type="ECO:0000256" key="5">
    <source>
        <dbReference type="ARBA" id="ARBA00022989"/>
    </source>
</evidence>
<protein>
    <submittedName>
        <fullName evidence="9">Rhomboid family intramembrane serine protease</fullName>
    </submittedName>
</protein>
<evidence type="ECO:0000256" key="1">
    <source>
        <dbReference type="ARBA" id="ARBA00004141"/>
    </source>
</evidence>
<feature type="transmembrane region" description="Helical" evidence="7">
    <location>
        <begin position="47"/>
        <end position="68"/>
    </location>
</feature>
<comment type="subcellular location">
    <subcellularLocation>
        <location evidence="1">Membrane</location>
        <topology evidence="1">Multi-pass membrane protein</topology>
    </subcellularLocation>
</comment>
<dbReference type="EMBL" id="VYDO01000129">
    <property type="protein sequence ID" value="MYG38142.1"/>
    <property type="molecule type" value="Genomic_DNA"/>
</dbReference>
<dbReference type="InterPro" id="IPR022764">
    <property type="entry name" value="Peptidase_S54_rhomboid_dom"/>
</dbReference>
<keyword evidence="3 7" id="KW-0812">Transmembrane</keyword>
<proteinExistence type="inferred from homology"/>
<keyword evidence="9" id="KW-0645">Protease</keyword>
<name>A0A6B1FCX1_9SYNE</name>
<evidence type="ECO:0000313" key="9">
    <source>
        <dbReference type="EMBL" id="MYG38142.1"/>
    </source>
</evidence>
<evidence type="ECO:0000256" key="4">
    <source>
        <dbReference type="ARBA" id="ARBA00022801"/>
    </source>
</evidence>
<dbReference type="AlphaFoldDB" id="A0A6B1FCX1"/>
<gene>
    <name evidence="9" type="ORF">F4162_03880</name>
</gene>
<evidence type="ECO:0000256" key="7">
    <source>
        <dbReference type="SAM" id="Phobius"/>
    </source>
</evidence>
<dbReference type="GO" id="GO:0016020">
    <property type="term" value="C:membrane"/>
    <property type="evidence" value="ECO:0007669"/>
    <property type="project" value="UniProtKB-SubCell"/>
</dbReference>
<keyword evidence="4" id="KW-0378">Hydrolase</keyword>
<comment type="similarity">
    <text evidence="2">Belongs to the peptidase S54 family.</text>
</comment>
<dbReference type="Gene3D" id="1.20.1540.10">
    <property type="entry name" value="Rhomboid-like"/>
    <property type="match status" value="1"/>
</dbReference>
<accession>A0A6B1FCX1</accession>
<dbReference type="InterPro" id="IPR050925">
    <property type="entry name" value="Rhomboid_protease_S54"/>
</dbReference>
<feature type="transmembrane region" description="Helical" evidence="7">
    <location>
        <begin position="151"/>
        <end position="171"/>
    </location>
</feature>
<dbReference type="PANTHER" id="PTHR43731:SF14">
    <property type="entry name" value="PRESENILIN-ASSOCIATED RHOMBOID-LIKE PROTEIN, MITOCHONDRIAL"/>
    <property type="match status" value="1"/>
</dbReference>
<reference evidence="9" key="1">
    <citation type="submission" date="2019-09" db="EMBL/GenBank/DDBJ databases">
        <title>Characterisation of the sponge microbiome using genome-centric metagenomics.</title>
        <authorList>
            <person name="Engelberts J.P."/>
            <person name="Robbins S.J."/>
            <person name="De Goeij J.M."/>
            <person name="Aranda M."/>
            <person name="Bell S.C."/>
            <person name="Webster N.S."/>
        </authorList>
    </citation>
    <scope>NUCLEOTIDE SEQUENCE</scope>
    <source>
        <strain evidence="9">SB0676_bin_10</strain>
    </source>
</reference>
<dbReference type="Pfam" id="PF01694">
    <property type="entry name" value="Rhomboid"/>
    <property type="match status" value="1"/>
</dbReference>
<feature type="transmembrane region" description="Helical" evidence="7">
    <location>
        <begin position="88"/>
        <end position="113"/>
    </location>
</feature>
<comment type="caution">
    <text evidence="9">The sequence shown here is derived from an EMBL/GenBank/DDBJ whole genome shotgun (WGS) entry which is preliminary data.</text>
</comment>
<dbReference type="GO" id="GO:0004252">
    <property type="term" value="F:serine-type endopeptidase activity"/>
    <property type="evidence" value="ECO:0007669"/>
    <property type="project" value="InterPro"/>
</dbReference>
<evidence type="ECO:0000256" key="2">
    <source>
        <dbReference type="ARBA" id="ARBA00009045"/>
    </source>
</evidence>
<sequence>MNGHSLPDLRSHPSYPVPDPWHRPVGGSCPAAMVAHSPQRCVSRTPVTTGIVVVTVAIHLLSWLWPPLWEQLFEIFALANRLVTDGQWWRMFTVTLLHSPGVMHVAFNMLALYNLGPQVEKALGPLRFGFLWGACAVAGSAFSVLGGDPDAVAVGASGAVFGLLGVWLASAVRQRRTPLGRSLLKQLGFWLLVNAALPLIVPNLAWEAHLGGLLAGFGLGSVWRG</sequence>
<evidence type="ECO:0000256" key="3">
    <source>
        <dbReference type="ARBA" id="ARBA00022692"/>
    </source>
</evidence>
<feature type="transmembrane region" description="Helical" evidence="7">
    <location>
        <begin position="125"/>
        <end position="145"/>
    </location>
</feature>
<evidence type="ECO:0000256" key="6">
    <source>
        <dbReference type="ARBA" id="ARBA00023136"/>
    </source>
</evidence>
<dbReference type="GO" id="GO:0006508">
    <property type="term" value="P:proteolysis"/>
    <property type="evidence" value="ECO:0007669"/>
    <property type="project" value="UniProtKB-KW"/>
</dbReference>
<dbReference type="InterPro" id="IPR035952">
    <property type="entry name" value="Rhomboid-like_sf"/>
</dbReference>